<dbReference type="EMBL" id="CM001403">
    <property type="protein sequence ID" value="EHQ29695.1"/>
    <property type="molecule type" value="Genomic_DNA"/>
</dbReference>
<proteinExistence type="predicted"/>
<organism evidence="1 2">
    <name type="scientific">Mucilaginibacter paludis DSM 18603</name>
    <dbReference type="NCBI Taxonomy" id="714943"/>
    <lineage>
        <taxon>Bacteria</taxon>
        <taxon>Pseudomonadati</taxon>
        <taxon>Bacteroidota</taxon>
        <taxon>Sphingobacteriia</taxon>
        <taxon>Sphingobacteriales</taxon>
        <taxon>Sphingobacteriaceae</taxon>
        <taxon>Mucilaginibacter</taxon>
    </lineage>
</organism>
<sequence>MKNYLIIIVVVIGFYSCQTPAAKTKSFIPGTYVSSASGEFSSAQDTLVINRLDQSHYQLLRRTGYQAIRKGKKLPKRHQSRELETVWDPLKQDLTEEKSGLVFRFDAEKGRLYVGKASYRKIN</sequence>
<dbReference type="Proteomes" id="UP000002774">
    <property type="component" value="Chromosome"/>
</dbReference>
<dbReference type="HOGENOM" id="CLU_160644_0_0_10"/>
<dbReference type="RefSeq" id="WP_008511022.1">
    <property type="nucleotide sequence ID" value="NZ_CM001403.1"/>
</dbReference>
<dbReference type="PROSITE" id="PS51257">
    <property type="entry name" value="PROKAR_LIPOPROTEIN"/>
    <property type="match status" value="1"/>
</dbReference>
<gene>
    <name evidence="1" type="ORF">Mucpa_5626</name>
</gene>
<accession>H1Y160</accession>
<evidence type="ECO:0000313" key="2">
    <source>
        <dbReference type="Proteomes" id="UP000002774"/>
    </source>
</evidence>
<dbReference type="STRING" id="714943.Mucpa_5626"/>
<dbReference type="OrthoDB" id="798527at2"/>
<reference evidence="1" key="1">
    <citation type="submission" date="2011-09" db="EMBL/GenBank/DDBJ databases">
        <title>The permanent draft genome of Mucilaginibacter paludis DSM 18603.</title>
        <authorList>
            <consortium name="US DOE Joint Genome Institute (JGI-PGF)"/>
            <person name="Lucas S."/>
            <person name="Han J."/>
            <person name="Lapidus A."/>
            <person name="Bruce D."/>
            <person name="Goodwin L."/>
            <person name="Pitluck S."/>
            <person name="Peters L."/>
            <person name="Kyrpides N."/>
            <person name="Mavromatis K."/>
            <person name="Ivanova N."/>
            <person name="Mikhailova N."/>
            <person name="Held B."/>
            <person name="Detter J.C."/>
            <person name="Tapia R."/>
            <person name="Han C."/>
            <person name="Land M."/>
            <person name="Hauser L."/>
            <person name="Markowitz V."/>
            <person name="Cheng J.-F."/>
            <person name="Hugenholtz P."/>
            <person name="Woyke T."/>
            <person name="Wu D."/>
            <person name="Tindall B."/>
            <person name="Brambilla E."/>
            <person name="Klenk H.-P."/>
            <person name="Eisen J.A."/>
        </authorList>
    </citation>
    <scope>NUCLEOTIDE SEQUENCE [LARGE SCALE GENOMIC DNA]</scope>
    <source>
        <strain evidence="1">DSM 18603</strain>
    </source>
</reference>
<evidence type="ECO:0000313" key="1">
    <source>
        <dbReference type="EMBL" id="EHQ29695.1"/>
    </source>
</evidence>
<evidence type="ECO:0008006" key="3">
    <source>
        <dbReference type="Google" id="ProtNLM"/>
    </source>
</evidence>
<name>H1Y160_9SPHI</name>
<dbReference type="AlphaFoldDB" id="H1Y160"/>
<protein>
    <recommendedName>
        <fullName evidence="3">Lipoprotein</fullName>
    </recommendedName>
</protein>
<keyword evidence="2" id="KW-1185">Reference proteome</keyword>